<keyword evidence="4" id="KW-0433">Leucine-rich repeat</keyword>
<dbReference type="InterPro" id="IPR003591">
    <property type="entry name" value="Leu-rich_rpt_typical-subtyp"/>
</dbReference>
<dbReference type="Gene3D" id="3.80.10.10">
    <property type="entry name" value="Ribonuclease Inhibitor"/>
    <property type="match status" value="6"/>
</dbReference>
<dbReference type="Pfam" id="PF23598">
    <property type="entry name" value="LRR_14"/>
    <property type="match status" value="1"/>
</dbReference>
<keyword evidence="6" id="KW-0732">Signal</keyword>
<dbReference type="Pfam" id="PF08263">
    <property type="entry name" value="LRRNT_2"/>
    <property type="match status" value="1"/>
</dbReference>
<feature type="domain" description="Leucine-rich repeat-containing N-terminal plant-type" evidence="13">
    <location>
        <begin position="40"/>
        <end position="79"/>
    </location>
</feature>
<dbReference type="SMART" id="SM00365">
    <property type="entry name" value="LRR_SD22"/>
    <property type="match status" value="4"/>
</dbReference>
<evidence type="ECO:0000256" key="12">
    <source>
        <dbReference type="SAM" id="Phobius"/>
    </source>
</evidence>
<comment type="subcellular location">
    <subcellularLocation>
        <location evidence="1">Cell membrane</location>
        <topology evidence="1">Single-pass type I membrane protein</topology>
    </subcellularLocation>
</comment>
<keyword evidence="9 12" id="KW-0472">Membrane</keyword>
<comment type="similarity">
    <text evidence="2">Belongs to the RLP family.</text>
</comment>
<keyword evidence="7" id="KW-0677">Repeat</keyword>
<evidence type="ECO:0000256" key="3">
    <source>
        <dbReference type="ARBA" id="ARBA00022475"/>
    </source>
</evidence>
<dbReference type="Pfam" id="PF13855">
    <property type="entry name" value="LRR_8"/>
    <property type="match status" value="1"/>
</dbReference>
<dbReference type="InterPro" id="IPR055414">
    <property type="entry name" value="LRR_R13L4/SHOC2-like"/>
</dbReference>
<reference evidence="15" key="1">
    <citation type="submission" date="2011-05" db="EMBL/GenBank/DDBJ databases">
        <title>PCR-based full-length cloning of HcrVf paralogs in apple cultivars and Malus species.</title>
        <authorList>
            <person name="Dunemann F."/>
            <person name="Bartsch S."/>
            <person name="Flachowsky H."/>
            <person name="Hiller I."/>
            <person name="Glaess R."/>
        </authorList>
    </citation>
    <scope>NUCLEOTIDE SEQUENCE</scope>
</reference>
<evidence type="ECO:0000259" key="14">
    <source>
        <dbReference type="Pfam" id="PF23598"/>
    </source>
</evidence>
<dbReference type="SMART" id="SM00369">
    <property type="entry name" value="LRR_TYP"/>
    <property type="match status" value="10"/>
</dbReference>
<evidence type="ECO:0000313" key="15">
    <source>
        <dbReference type="EMBL" id="AEQ27751.1"/>
    </source>
</evidence>
<dbReference type="Pfam" id="PF00560">
    <property type="entry name" value="LRR_1"/>
    <property type="match status" value="6"/>
</dbReference>
<feature type="domain" description="Disease resistance R13L4/SHOC-2-like LRR" evidence="14">
    <location>
        <begin position="326"/>
        <end position="512"/>
    </location>
</feature>
<keyword evidence="10 15" id="KW-0675">Receptor</keyword>
<keyword evidence="11" id="KW-0325">Glycoprotein</keyword>
<dbReference type="PRINTS" id="PR00019">
    <property type="entry name" value="LEURICHRPT"/>
</dbReference>
<feature type="non-terminal residue" evidence="15">
    <location>
        <position position="980"/>
    </location>
</feature>
<dbReference type="FunFam" id="3.80.10.10:FF:000095">
    <property type="entry name" value="LRR receptor-like serine/threonine-protein kinase GSO1"/>
    <property type="match status" value="1"/>
</dbReference>
<dbReference type="FunFam" id="3.80.10.10:FF:000111">
    <property type="entry name" value="LRR receptor-like serine/threonine-protein kinase ERECTA"/>
    <property type="match status" value="1"/>
</dbReference>
<dbReference type="GO" id="GO:0005886">
    <property type="term" value="C:plasma membrane"/>
    <property type="evidence" value="ECO:0007669"/>
    <property type="project" value="UniProtKB-SubCell"/>
</dbReference>
<dbReference type="PROSITE" id="PS51450">
    <property type="entry name" value="LRR"/>
    <property type="match status" value="2"/>
</dbReference>
<dbReference type="AlphaFoldDB" id="G5CBU6"/>
<evidence type="ECO:0000256" key="10">
    <source>
        <dbReference type="ARBA" id="ARBA00023170"/>
    </source>
</evidence>
<protein>
    <submittedName>
        <fullName evidence="15">Receptor-like protein</fullName>
    </submittedName>
</protein>
<evidence type="ECO:0000256" key="2">
    <source>
        <dbReference type="ARBA" id="ARBA00009592"/>
    </source>
</evidence>
<dbReference type="PANTHER" id="PTHR48063">
    <property type="entry name" value="LRR RECEPTOR-LIKE KINASE"/>
    <property type="match status" value="1"/>
</dbReference>
<evidence type="ECO:0000256" key="4">
    <source>
        <dbReference type="ARBA" id="ARBA00022614"/>
    </source>
</evidence>
<dbReference type="SUPFAM" id="SSF52047">
    <property type="entry name" value="RNI-like"/>
    <property type="match status" value="1"/>
</dbReference>
<dbReference type="InterPro" id="IPR032675">
    <property type="entry name" value="LRR_dom_sf"/>
</dbReference>
<dbReference type="InterPro" id="IPR046956">
    <property type="entry name" value="RLP23-like"/>
</dbReference>
<dbReference type="EMBL" id="JN006151">
    <property type="protein sequence ID" value="AEQ27751.1"/>
    <property type="molecule type" value="Genomic_DNA"/>
</dbReference>
<keyword evidence="8 12" id="KW-1133">Transmembrane helix</keyword>
<accession>G5CBU6</accession>
<dbReference type="FunFam" id="3.80.10.10:FF:000041">
    <property type="entry name" value="LRR receptor-like serine/threonine-protein kinase ERECTA"/>
    <property type="match status" value="1"/>
</dbReference>
<sequence length="980" mass="110062">MERTMRVVILLIRFLAIATITFSIGLCNGNPSWPPLCKESERRALLMFKQDLKDPANQLASWVAEEGSDCCSWTRVVCDHMTGHIHELHLNGSDSDLDPDSYFGGKINPSLLSLKHLNFLDLSYNDFYTTRIPSFFGSMTSLTHLNLAYSWFDGIIPHKLGNLSSLHYLNLSTLYRSNLKVENLQWISGLSLLKHLDLSNVNLGKASDWLQVTNMLPSLVELHMSYCHLHQIPPLPTPNFTSLVVLDLSGNSFNSLMSRWVFSLKNLISIHLSDCGFQGPIPSISQNITSLREIDLSSNYISLDLIPKWLFNQKFLELSLEANQLTGQLPSSIQNMTGLIALNLGWNEFNSTIPEWLYSLNNLESLHLSHNALRGEISSSIGNLKSLRHLDLSNNSISGPIPMSLGNLSSLEKLDISVNQFNGTFTEVIDQLKMLTDLDISYNSLEGVVSEVSFSNLIKLKHFVAKGNSFTLKTSRDWVPPFQLEILQLDSWHLGPKWPMWLRTQTQLKELSLSGTGISSTIPTWFWNLTSQVEYLNLSRNQLYGQIQNIVAGPSSVVDLSSNQFTGALPIVPTSLFFLDLSRSSFSESVFHFFCDRPDEPKQLSVLNLGNNLLTGKVPDCWMSWQHLRFLNLENNNLTGNVPMSMGYLQYLGSLHLRNNHLYGELPHSLQNCTWLSVVDLSENGFSGSIPIWIGKSLSGLNVLNLRSNKFEGDIPNEVCYLKSLQILDLAHNKLSGMIPRCFHNLSALADFSESFYPTSYWGTNWSELSENAILVTKGIEMEYSRILGFVKVMDLSCNFMYGEIPEELTGLLALQSLNLSNNRFTGRIPSNIGNMAWLETLDFSMNQLDGEIPPSMTNLTFLSHLNLSYNNLTGRIPESTQLQSLDQSSFVGNKLCGAPLNKNCSTNGVIPPPTVEQDGGGGYRLLEDEWFYVSLGVGFFTGFWIVLGSLLVNMPWSILLSQLLNRIVLKMYHVIVEYV</sequence>
<evidence type="ECO:0000256" key="1">
    <source>
        <dbReference type="ARBA" id="ARBA00004251"/>
    </source>
</evidence>
<keyword evidence="3" id="KW-1003">Cell membrane</keyword>
<evidence type="ECO:0000256" key="7">
    <source>
        <dbReference type="ARBA" id="ARBA00022737"/>
    </source>
</evidence>
<evidence type="ECO:0000259" key="13">
    <source>
        <dbReference type="Pfam" id="PF08263"/>
    </source>
</evidence>
<dbReference type="InterPro" id="IPR013210">
    <property type="entry name" value="LRR_N_plant-typ"/>
</dbReference>
<dbReference type="SUPFAM" id="SSF52058">
    <property type="entry name" value="L domain-like"/>
    <property type="match status" value="2"/>
</dbReference>
<evidence type="ECO:0000256" key="5">
    <source>
        <dbReference type="ARBA" id="ARBA00022692"/>
    </source>
</evidence>
<evidence type="ECO:0000256" key="9">
    <source>
        <dbReference type="ARBA" id="ARBA00023136"/>
    </source>
</evidence>
<proteinExistence type="inferred from homology"/>
<organism evidence="15">
    <name type="scientific">Malus micromalus</name>
    <name type="common">Kaido crab apple</name>
    <dbReference type="NCBI Taxonomy" id="147045"/>
    <lineage>
        <taxon>Eukaryota</taxon>
        <taxon>Viridiplantae</taxon>
        <taxon>Streptophyta</taxon>
        <taxon>Embryophyta</taxon>
        <taxon>Tracheophyta</taxon>
        <taxon>Spermatophyta</taxon>
        <taxon>Magnoliopsida</taxon>
        <taxon>eudicotyledons</taxon>
        <taxon>Gunneridae</taxon>
        <taxon>Pentapetalae</taxon>
        <taxon>rosids</taxon>
        <taxon>fabids</taxon>
        <taxon>Rosales</taxon>
        <taxon>Rosaceae</taxon>
        <taxon>Amygdaloideae</taxon>
        <taxon>Maleae</taxon>
        <taxon>Malus</taxon>
    </lineage>
</organism>
<keyword evidence="5 12" id="KW-0812">Transmembrane</keyword>
<evidence type="ECO:0000256" key="6">
    <source>
        <dbReference type="ARBA" id="ARBA00022729"/>
    </source>
</evidence>
<feature type="transmembrane region" description="Helical" evidence="12">
    <location>
        <begin position="931"/>
        <end position="953"/>
    </location>
</feature>
<evidence type="ECO:0000256" key="11">
    <source>
        <dbReference type="ARBA" id="ARBA00023180"/>
    </source>
</evidence>
<name>G5CBU6_MALMI</name>
<evidence type="ECO:0000256" key="8">
    <source>
        <dbReference type="ARBA" id="ARBA00022989"/>
    </source>
</evidence>
<dbReference type="InterPro" id="IPR001611">
    <property type="entry name" value="Leu-rich_rpt"/>
</dbReference>
<dbReference type="PANTHER" id="PTHR48063:SF98">
    <property type="entry name" value="LRR RECEPTOR-LIKE SERINE_THREONINE-PROTEIN KINASE FLS2"/>
    <property type="match status" value="1"/>
</dbReference>